<evidence type="ECO:0000313" key="2">
    <source>
        <dbReference type="EMBL" id="XCN74823.1"/>
    </source>
</evidence>
<proteinExistence type="predicted"/>
<accession>A0AAU8M0U4</accession>
<reference evidence="2" key="1">
    <citation type="journal article" date="2024" name="Syst. Appl. Microbiol.">
        <title>First single-strain enrichments of Electrothrix cable bacteria, description of E. aestuarii sp. nov. and E. rattekaaiensis sp. nov., and proposal of a cable bacteria taxonomy following the rules of the SeqCode.</title>
        <authorList>
            <person name="Plum-Jensen L.E."/>
            <person name="Schramm A."/>
            <person name="Marshall I.P.G."/>
        </authorList>
    </citation>
    <scope>NUCLEOTIDE SEQUENCE</scope>
    <source>
        <strain evidence="2">Rat1</strain>
    </source>
</reference>
<sequence length="64" mass="7689">MIKDPIVEEIRKYRAEHAARYDNDLKRICEALRKQEKRSQKEFVHFGPKPMQSKQAVHTHEKDV</sequence>
<organism evidence="2">
    <name type="scientific">Candidatus Electrothrix aestuarii</name>
    <dbReference type="NCBI Taxonomy" id="3062594"/>
    <lineage>
        <taxon>Bacteria</taxon>
        <taxon>Pseudomonadati</taxon>
        <taxon>Thermodesulfobacteriota</taxon>
        <taxon>Desulfobulbia</taxon>
        <taxon>Desulfobulbales</taxon>
        <taxon>Desulfobulbaceae</taxon>
        <taxon>Candidatus Electrothrix</taxon>
    </lineage>
</organism>
<reference evidence="2" key="2">
    <citation type="submission" date="2024-06" db="EMBL/GenBank/DDBJ databases">
        <authorList>
            <person name="Plum-Jensen L.E."/>
            <person name="Schramm A."/>
            <person name="Marshall I.P.G."/>
        </authorList>
    </citation>
    <scope>NUCLEOTIDE SEQUENCE</scope>
    <source>
        <strain evidence="2">Rat1</strain>
    </source>
</reference>
<gene>
    <name evidence="2" type="ORF">Q3M24_08805</name>
</gene>
<dbReference type="EMBL" id="CP159373">
    <property type="protein sequence ID" value="XCN74823.1"/>
    <property type="molecule type" value="Genomic_DNA"/>
</dbReference>
<feature type="region of interest" description="Disordered" evidence="1">
    <location>
        <begin position="39"/>
        <end position="64"/>
    </location>
</feature>
<name>A0AAU8M0U4_9BACT</name>
<dbReference type="KEGG" id="eaj:Q3M24_08805"/>
<dbReference type="AlphaFoldDB" id="A0AAU8M0U4"/>
<evidence type="ECO:0000256" key="1">
    <source>
        <dbReference type="SAM" id="MobiDB-lite"/>
    </source>
</evidence>
<protein>
    <submittedName>
        <fullName evidence="2">Uncharacterized protein</fullName>
    </submittedName>
</protein>